<accession>A0ABS0EQZ8</accession>
<comment type="similarity">
    <text evidence="3">Belongs to the bacterial flagellin family.</text>
</comment>
<evidence type="ECO:0000256" key="3">
    <source>
        <dbReference type="ARBA" id="ARBA00005709"/>
    </source>
</evidence>
<dbReference type="PANTHER" id="PTHR42792:SF1">
    <property type="entry name" value="FLAGELLAR HOOK-ASSOCIATED PROTEIN 3"/>
    <property type="match status" value="1"/>
</dbReference>
<dbReference type="InterPro" id="IPR013384">
    <property type="entry name" value="Flagell_FlgL"/>
</dbReference>
<dbReference type="Pfam" id="PF00669">
    <property type="entry name" value="Flagellin_N"/>
    <property type="match status" value="1"/>
</dbReference>
<feature type="domain" description="Flagellar hook-associated protein 1 D2-like" evidence="6">
    <location>
        <begin position="197"/>
        <end position="282"/>
    </location>
</feature>
<dbReference type="Proteomes" id="UP000657372">
    <property type="component" value="Unassembled WGS sequence"/>
</dbReference>
<evidence type="ECO:0000256" key="4">
    <source>
        <dbReference type="ARBA" id="ARBA00023143"/>
    </source>
</evidence>
<dbReference type="RefSeq" id="WP_175626677.1">
    <property type="nucleotide sequence ID" value="NZ_JADOEL010000003.1"/>
</dbReference>
<dbReference type="PANTHER" id="PTHR42792">
    <property type="entry name" value="FLAGELLIN"/>
    <property type="match status" value="1"/>
</dbReference>
<dbReference type="Gene3D" id="1.20.1330.10">
    <property type="entry name" value="f41 fragment of flagellin, N-terminal domain"/>
    <property type="match status" value="2"/>
</dbReference>
<reference evidence="7 8" key="1">
    <citation type="submission" date="2020-11" db="EMBL/GenBank/DDBJ databases">
        <title>WGS of Herminiimonas contaminans strain Marseille-Q4544 isolated from planarians Schmidtea mediterranea.</title>
        <authorList>
            <person name="Kangale L."/>
        </authorList>
    </citation>
    <scope>NUCLEOTIDE SEQUENCE [LARGE SCALE GENOMIC DNA]</scope>
    <source>
        <strain evidence="7 8">Marseille-Q4544</strain>
    </source>
</reference>
<dbReference type="Pfam" id="PF21158">
    <property type="entry name" value="flgK_1st_1"/>
    <property type="match status" value="1"/>
</dbReference>
<evidence type="ECO:0000313" key="7">
    <source>
        <dbReference type="EMBL" id="MBF8177140.1"/>
    </source>
</evidence>
<name>A0ABS0EQZ8_9BURK</name>
<dbReference type="NCBIfam" id="TIGR02550">
    <property type="entry name" value="flagell_flgL"/>
    <property type="match status" value="1"/>
</dbReference>
<proteinExistence type="inferred from homology"/>
<dbReference type="InterPro" id="IPR001492">
    <property type="entry name" value="Flagellin"/>
</dbReference>
<organism evidence="7 8">
    <name type="scientific">Herminiimonas contaminans</name>
    <dbReference type="NCBI Taxonomy" id="1111140"/>
    <lineage>
        <taxon>Bacteria</taxon>
        <taxon>Pseudomonadati</taxon>
        <taxon>Pseudomonadota</taxon>
        <taxon>Betaproteobacteria</taxon>
        <taxon>Burkholderiales</taxon>
        <taxon>Oxalobacteraceae</taxon>
        <taxon>Herminiimonas</taxon>
    </lineage>
</organism>
<keyword evidence="7" id="KW-0969">Cilium</keyword>
<comment type="caution">
    <text evidence="7">The sequence shown here is derived from an EMBL/GenBank/DDBJ whole genome shotgun (WGS) entry which is preliminary data.</text>
</comment>
<dbReference type="SUPFAM" id="SSF64518">
    <property type="entry name" value="Phase 1 flagellin"/>
    <property type="match status" value="1"/>
</dbReference>
<evidence type="ECO:0000313" key="8">
    <source>
        <dbReference type="Proteomes" id="UP000657372"/>
    </source>
</evidence>
<keyword evidence="4" id="KW-0975">Bacterial flagellum</keyword>
<gene>
    <name evidence="7" type="primary">flgL</name>
    <name evidence="7" type="ORF">IXC47_05545</name>
</gene>
<dbReference type="InterPro" id="IPR001029">
    <property type="entry name" value="Flagellin_N"/>
</dbReference>
<dbReference type="EMBL" id="JADOEL010000003">
    <property type="protein sequence ID" value="MBF8177140.1"/>
    <property type="molecule type" value="Genomic_DNA"/>
</dbReference>
<evidence type="ECO:0000259" key="6">
    <source>
        <dbReference type="Pfam" id="PF21158"/>
    </source>
</evidence>
<keyword evidence="7" id="KW-0966">Cell projection</keyword>
<dbReference type="InterPro" id="IPR049119">
    <property type="entry name" value="FlgK_D2-like"/>
</dbReference>
<evidence type="ECO:0000256" key="2">
    <source>
        <dbReference type="ARBA" id="ARBA00004613"/>
    </source>
</evidence>
<sequence>MRISTNTIFEMGSGKISDLQTAMFKTQQQISTGMRILSPADDPVAAASALGVNQAISINAQFATNRANAKSALSEEESVLQSVTTMLQSIKTSIVAAGNSSLDDSQRQAFVTQLRNNFEELMGLANTRGATGDYIFGGYQVSSKPFTETATGAAYNGDQGQRMLQVGAARQLSSSDSGAAVFEGGVTGNGRFATSASTANTGNGIISTGSVKDLTQLTGAKYDITFSIDAAGATTYLVTQTPPPATPATPQPYVSGQAITFDGMTFDIKGVPANGDTFSIEPSKSQSIFTTITDLLNVLSTSTTGDGGKTRLTNGLNTANTNIDNALNNISLVRTTIGTRLQEIENLDNVGSSLSLQYTATLKQLQEIDPVEAYSRFTQQQFTLDAAQKTFIKIAGLSLFNMLN</sequence>
<evidence type="ECO:0000256" key="1">
    <source>
        <dbReference type="ARBA" id="ARBA00004365"/>
    </source>
</evidence>
<protein>
    <submittedName>
        <fullName evidence="7">Flagellar hook-associated protein FlgL</fullName>
    </submittedName>
</protein>
<comment type="subcellular location">
    <subcellularLocation>
        <location evidence="1">Bacterial flagellum</location>
    </subcellularLocation>
    <subcellularLocation>
        <location evidence="2">Secreted</location>
    </subcellularLocation>
</comment>
<evidence type="ECO:0000259" key="5">
    <source>
        <dbReference type="Pfam" id="PF00669"/>
    </source>
</evidence>
<feature type="domain" description="Flagellin N-terminal" evidence="5">
    <location>
        <begin position="3"/>
        <end position="139"/>
    </location>
</feature>
<keyword evidence="7" id="KW-0282">Flagellum</keyword>
<keyword evidence="8" id="KW-1185">Reference proteome</keyword>